<comment type="caution">
    <text evidence="1">The sequence shown here is derived from an EMBL/GenBank/DDBJ whole genome shotgun (WGS) entry which is preliminary data.</text>
</comment>
<evidence type="ECO:0000313" key="2">
    <source>
        <dbReference type="Proteomes" id="UP001183176"/>
    </source>
</evidence>
<evidence type="ECO:0008006" key="3">
    <source>
        <dbReference type="Google" id="ProtNLM"/>
    </source>
</evidence>
<accession>A0ABU2JDD7</accession>
<dbReference type="Proteomes" id="UP001183176">
    <property type="component" value="Unassembled WGS sequence"/>
</dbReference>
<reference evidence="2" key="1">
    <citation type="submission" date="2023-07" db="EMBL/GenBank/DDBJ databases">
        <title>30 novel species of actinomycetes from the DSMZ collection.</title>
        <authorList>
            <person name="Nouioui I."/>
        </authorList>
    </citation>
    <scope>NUCLEOTIDE SEQUENCE [LARGE SCALE GENOMIC DNA]</scope>
    <source>
        <strain evidence="2">DSM 44399</strain>
    </source>
</reference>
<dbReference type="RefSeq" id="WP_311423637.1">
    <property type="nucleotide sequence ID" value="NZ_JAVREH010000018.1"/>
</dbReference>
<sequence>MRYTVEEYAAVTAAAGWSDLSPTAYVGTAALAAARGTEAPGAPIREALTELMPARTAAVRIGVAVNKLAAKALAGADVTAAELAAAPDATARAVARDEQVAAVVHRVIA</sequence>
<evidence type="ECO:0000313" key="1">
    <source>
        <dbReference type="EMBL" id="MDT0262489.1"/>
    </source>
</evidence>
<gene>
    <name evidence="1" type="ORF">RM423_13910</name>
</gene>
<keyword evidence="2" id="KW-1185">Reference proteome</keyword>
<proteinExistence type="predicted"/>
<organism evidence="1 2">
    <name type="scientific">Jatrophihabitans lederbergiae</name>
    <dbReference type="NCBI Taxonomy" id="3075547"/>
    <lineage>
        <taxon>Bacteria</taxon>
        <taxon>Bacillati</taxon>
        <taxon>Actinomycetota</taxon>
        <taxon>Actinomycetes</taxon>
        <taxon>Jatrophihabitantales</taxon>
        <taxon>Jatrophihabitantaceae</taxon>
        <taxon>Jatrophihabitans</taxon>
    </lineage>
</organism>
<name>A0ABU2JDD7_9ACTN</name>
<protein>
    <recommendedName>
        <fullName evidence="3">DUF222 domain-containing protein</fullName>
    </recommendedName>
</protein>
<dbReference type="EMBL" id="JAVREH010000018">
    <property type="protein sequence ID" value="MDT0262489.1"/>
    <property type="molecule type" value="Genomic_DNA"/>
</dbReference>